<comment type="subcellular location">
    <subcellularLocation>
        <location evidence="1">Membrane</location>
        <topology evidence="1">Single-pass membrane protein</topology>
    </subcellularLocation>
</comment>
<dbReference type="InterPro" id="IPR023353">
    <property type="entry name" value="LemA-like_dom_sf"/>
</dbReference>
<name>A0A9W6B1N0_9LACO</name>
<evidence type="ECO:0000256" key="1">
    <source>
        <dbReference type="ARBA" id="ARBA00004167"/>
    </source>
</evidence>
<comment type="similarity">
    <text evidence="2">Belongs to the LemA family.</text>
</comment>
<reference evidence="7" key="1">
    <citation type="submission" date="2022-07" db="EMBL/GenBank/DDBJ databases">
        <authorList>
            <person name="Kouya T."/>
            <person name="Ishiyama Y."/>
        </authorList>
    </citation>
    <scope>NUCLEOTIDE SEQUENCE</scope>
    <source>
        <strain evidence="7">WR16-4</strain>
    </source>
</reference>
<gene>
    <name evidence="7" type="ORF">WR164_11960</name>
</gene>
<sequence>MITIIVIAIIAIIIITWIVIYNRLVRASTYVDESWSQIDVQLKRRNDLIPNLISTTKGYANYEQSTLTKVTQLRQQLVSMDDNGDRNQMMHVSDQLSNTLKSIFAVSENYPELKANNQFQQLMEELSNTENKIAYSRQLYNSSVASFNMKIKTFPANLIAGHHHFIKRDYLEVPSNEKQTPHVNFDEFNQK</sequence>
<protein>
    <submittedName>
        <fullName evidence="7">Membrane protein</fullName>
    </submittedName>
</protein>
<dbReference type="EMBL" id="BRPL01000002">
    <property type="protein sequence ID" value="GLB47217.1"/>
    <property type="molecule type" value="Genomic_DNA"/>
</dbReference>
<evidence type="ECO:0000256" key="3">
    <source>
        <dbReference type="ARBA" id="ARBA00022692"/>
    </source>
</evidence>
<dbReference type="InterPro" id="IPR007156">
    <property type="entry name" value="MamQ_LemA"/>
</dbReference>
<comment type="caution">
    <text evidence="7">The sequence shown here is derived from an EMBL/GenBank/DDBJ whole genome shotgun (WGS) entry which is preliminary data.</text>
</comment>
<dbReference type="SUPFAM" id="SSF140478">
    <property type="entry name" value="LemA-like"/>
    <property type="match status" value="1"/>
</dbReference>
<evidence type="ECO:0000313" key="7">
    <source>
        <dbReference type="EMBL" id="GLB47217.1"/>
    </source>
</evidence>
<evidence type="ECO:0000256" key="2">
    <source>
        <dbReference type="ARBA" id="ARBA00008854"/>
    </source>
</evidence>
<dbReference type="GO" id="GO:0016020">
    <property type="term" value="C:membrane"/>
    <property type="evidence" value="ECO:0007669"/>
    <property type="project" value="UniProtKB-SubCell"/>
</dbReference>
<dbReference type="PANTHER" id="PTHR34478:SF2">
    <property type="entry name" value="MEMBRANE PROTEIN"/>
    <property type="match status" value="1"/>
</dbReference>
<dbReference type="AlphaFoldDB" id="A0A9W6B1N0"/>
<evidence type="ECO:0000256" key="4">
    <source>
        <dbReference type="ARBA" id="ARBA00022989"/>
    </source>
</evidence>
<organism evidence="7 8">
    <name type="scientific">Philodulcilactobacillus myokoensis</name>
    <dbReference type="NCBI Taxonomy" id="2929573"/>
    <lineage>
        <taxon>Bacteria</taxon>
        <taxon>Bacillati</taxon>
        <taxon>Bacillota</taxon>
        <taxon>Bacilli</taxon>
        <taxon>Lactobacillales</taxon>
        <taxon>Lactobacillaceae</taxon>
        <taxon>Philodulcilactobacillus</taxon>
    </lineage>
</organism>
<evidence type="ECO:0000313" key="8">
    <source>
        <dbReference type="Proteomes" id="UP001144204"/>
    </source>
</evidence>
<keyword evidence="5 6" id="KW-0472">Membrane</keyword>
<reference evidence="7" key="2">
    <citation type="journal article" date="2023" name="PLoS ONE">
        <title>Philodulcilactobacillus myokoensis gen. nov., sp. nov., a fructophilic, acidophilic, and agar-phobic lactic acid bacterium isolated from fermented vegetable extracts.</title>
        <authorList>
            <person name="Kouya T."/>
            <person name="Ishiyama Y."/>
            <person name="Ohashi S."/>
            <person name="Kumakubo R."/>
            <person name="Yamazaki T."/>
            <person name="Otaki T."/>
        </authorList>
    </citation>
    <scope>NUCLEOTIDE SEQUENCE</scope>
    <source>
        <strain evidence="7">WR16-4</strain>
    </source>
</reference>
<evidence type="ECO:0000256" key="6">
    <source>
        <dbReference type="SAM" id="Phobius"/>
    </source>
</evidence>
<keyword evidence="4 6" id="KW-1133">Transmembrane helix</keyword>
<keyword evidence="3 6" id="KW-0812">Transmembrane</keyword>
<dbReference type="RefSeq" id="WP_286136675.1">
    <property type="nucleotide sequence ID" value="NZ_BRPL01000002.1"/>
</dbReference>
<dbReference type="PANTHER" id="PTHR34478">
    <property type="entry name" value="PROTEIN LEMA"/>
    <property type="match status" value="1"/>
</dbReference>
<evidence type="ECO:0000256" key="5">
    <source>
        <dbReference type="ARBA" id="ARBA00023136"/>
    </source>
</evidence>
<accession>A0A9W6B1N0</accession>
<dbReference type="Pfam" id="PF04011">
    <property type="entry name" value="LemA"/>
    <property type="match status" value="1"/>
</dbReference>
<dbReference type="Gene3D" id="1.20.1440.20">
    <property type="entry name" value="LemA-like domain"/>
    <property type="match status" value="1"/>
</dbReference>
<dbReference type="Proteomes" id="UP001144204">
    <property type="component" value="Unassembled WGS sequence"/>
</dbReference>
<proteinExistence type="inferred from homology"/>
<keyword evidence="8" id="KW-1185">Reference proteome</keyword>
<feature type="transmembrane region" description="Helical" evidence="6">
    <location>
        <begin position="6"/>
        <end position="25"/>
    </location>
</feature>